<dbReference type="PRINTS" id="PR01963">
    <property type="entry name" value="TNFACTORR13B"/>
</dbReference>
<sequence length="162" mass="18184">MILGSQLLFLQPVVLFLETALDSDVHFQRIMQCLKDQYWDGLLGNCVSCKYACQPLKFQGCADVCNSLECSKQEGSYYDQLLRQCVKCFSICGQHPKQCAPFCRSKSGLEQPPLPPSTDVVVLWGMKHVQENNQVREHQGSLVLPLLLPPKSPLPSRTDNVT</sequence>
<dbReference type="PANTHER" id="PTHR15511">
    <property type="entry name" value="TUMOR NECROSIS FACTOR RECEPTOR SUPERFAMILY MEMBER 13B"/>
    <property type="match status" value="1"/>
</dbReference>
<evidence type="ECO:0000259" key="2">
    <source>
        <dbReference type="Pfam" id="PF09305"/>
    </source>
</evidence>
<dbReference type="GO" id="GO:0002244">
    <property type="term" value="P:hematopoietic progenitor cell differentiation"/>
    <property type="evidence" value="ECO:0007669"/>
    <property type="project" value="TreeGrafter"/>
</dbReference>
<dbReference type="Proteomes" id="UP000694559">
    <property type="component" value="Unplaced"/>
</dbReference>
<evidence type="ECO:0000313" key="3">
    <source>
        <dbReference type="Ensembl" id="ENSNNAP00000024270.1"/>
    </source>
</evidence>
<proteinExistence type="predicted"/>
<dbReference type="OrthoDB" id="9934669at2759"/>
<dbReference type="GeneTree" id="ENSGT00390000013910"/>
<dbReference type="Gene3D" id="4.10.1290.10">
    <property type="entry name" value="Tumor necrosis factor receptor superfamily"/>
    <property type="match status" value="2"/>
</dbReference>
<dbReference type="PANTHER" id="PTHR15511:SF2">
    <property type="entry name" value="TUMOR NECROSIS FACTOR RECEPTOR SUPERFAMILY MEMBER 13B"/>
    <property type="match status" value="1"/>
</dbReference>
<dbReference type="GO" id="GO:0030889">
    <property type="term" value="P:negative regulation of B cell proliferation"/>
    <property type="evidence" value="ECO:0007669"/>
    <property type="project" value="TreeGrafter"/>
</dbReference>
<feature type="domain" description="TACI cysteine-rich" evidence="2">
    <location>
        <begin position="68"/>
        <end position="105"/>
    </location>
</feature>
<keyword evidence="4" id="KW-1185">Reference proteome</keyword>
<dbReference type="AlphaFoldDB" id="A0A8C6Y8Z6"/>
<dbReference type="FunFam" id="4.10.1290.10:FF:000001">
    <property type="entry name" value="Tumor necrosis factor receptor superfamily member 13B"/>
    <property type="match status" value="1"/>
</dbReference>
<dbReference type="InterPro" id="IPR022317">
    <property type="entry name" value="TNFR_13B"/>
</dbReference>
<feature type="signal peptide" evidence="1">
    <location>
        <begin position="1"/>
        <end position="16"/>
    </location>
</feature>
<name>A0A8C6Y8Z6_NAJNA</name>
<reference evidence="3" key="1">
    <citation type="submission" date="2025-08" db="UniProtKB">
        <authorList>
            <consortium name="Ensembl"/>
        </authorList>
    </citation>
    <scope>IDENTIFICATION</scope>
</reference>
<dbReference type="GO" id="GO:0001782">
    <property type="term" value="P:B cell homeostasis"/>
    <property type="evidence" value="ECO:0007669"/>
    <property type="project" value="TreeGrafter"/>
</dbReference>
<dbReference type="Pfam" id="PF09305">
    <property type="entry name" value="TACI-CRD2"/>
    <property type="match status" value="1"/>
</dbReference>
<dbReference type="GO" id="GO:0005886">
    <property type="term" value="C:plasma membrane"/>
    <property type="evidence" value="ECO:0007669"/>
    <property type="project" value="InterPro"/>
</dbReference>
<dbReference type="SUPFAM" id="SSF57586">
    <property type="entry name" value="TNF receptor-like"/>
    <property type="match status" value="2"/>
</dbReference>
<protein>
    <recommendedName>
        <fullName evidence="2">TACI cysteine-rich domain-containing protein</fullName>
    </recommendedName>
</protein>
<reference evidence="3" key="2">
    <citation type="submission" date="2025-09" db="UniProtKB">
        <authorList>
            <consortium name="Ensembl"/>
        </authorList>
    </citation>
    <scope>IDENTIFICATION</scope>
</reference>
<evidence type="ECO:0000313" key="4">
    <source>
        <dbReference type="Proteomes" id="UP000694559"/>
    </source>
</evidence>
<evidence type="ECO:0000256" key="1">
    <source>
        <dbReference type="SAM" id="SignalP"/>
    </source>
</evidence>
<accession>A0A8C6Y8Z6</accession>
<feature type="chain" id="PRO_5034846545" description="TACI cysteine-rich domain-containing protein" evidence="1">
    <location>
        <begin position="17"/>
        <end position="162"/>
    </location>
</feature>
<dbReference type="Ensembl" id="ENSNNAT00000025447.1">
    <property type="protein sequence ID" value="ENSNNAP00000024270.1"/>
    <property type="gene ID" value="ENSNNAG00000015960.1"/>
</dbReference>
<keyword evidence="1" id="KW-0732">Signal</keyword>
<organism evidence="3 4">
    <name type="scientific">Naja naja</name>
    <name type="common">Indian cobra</name>
    <dbReference type="NCBI Taxonomy" id="35670"/>
    <lineage>
        <taxon>Eukaryota</taxon>
        <taxon>Metazoa</taxon>
        <taxon>Chordata</taxon>
        <taxon>Craniata</taxon>
        <taxon>Vertebrata</taxon>
        <taxon>Euteleostomi</taxon>
        <taxon>Lepidosauria</taxon>
        <taxon>Squamata</taxon>
        <taxon>Bifurcata</taxon>
        <taxon>Unidentata</taxon>
        <taxon>Episquamata</taxon>
        <taxon>Toxicofera</taxon>
        <taxon>Serpentes</taxon>
        <taxon>Colubroidea</taxon>
        <taxon>Elapidae</taxon>
        <taxon>Elapinae</taxon>
        <taxon>Naja</taxon>
    </lineage>
</organism>
<dbReference type="InterPro" id="IPR015384">
    <property type="entry name" value="TACI_Cys-rich-dom"/>
</dbReference>